<evidence type="ECO:0000259" key="2">
    <source>
        <dbReference type="SMART" id="SM00245"/>
    </source>
</evidence>
<dbReference type="SUPFAM" id="SSF52096">
    <property type="entry name" value="ClpP/crotonase"/>
    <property type="match status" value="1"/>
</dbReference>
<dbReference type="GO" id="GO:0006508">
    <property type="term" value="P:proteolysis"/>
    <property type="evidence" value="ECO:0007669"/>
    <property type="project" value="InterPro"/>
</dbReference>
<dbReference type="CDD" id="cd07563">
    <property type="entry name" value="Peptidase_S41_IRBP"/>
    <property type="match status" value="1"/>
</dbReference>
<feature type="signal peptide" evidence="1">
    <location>
        <begin position="1"/>
        <end position="22"/>
    </location>
</feature>
<gene>
    <name evidence="3" type="ORF">FW784_03955</name>
</gene>
<name>A0A5D8Z7W9_9GAMM</name>
<organism evidence="3 4">
    <name type="scientific">Cognatilysobacter lacus</name>
    <dbReference type="NCBI Taxonomy" id="1643323"/>
    <lineage>
        <taxon>Bacteria</taxon>
        <taxon>Pseudomonadati</taxon>
        <taxon>Pseudomonadota</taxon>
        <taxon>Gammaproteobacteria</taxon>
        <taxon>Lysobacterales</taxon>
        <taxon>Lysobacteraceae</taxon>
        <taxon>Cognatilysobacter</taxon>
    </lineage>
</organism>
<dbReference type="Gene3D" id="3.30.750.44">
    <property type="match status" value="1"/>
</dbReference>
<evidence type="ECO:0000313" key="3">
    <source>
        <dbReference type="EMBL" id="TZF90767.1"/>
    </source>
</evidence>
<dbReference type="InterPro" id="IPR029045">
    <property type="entry name" value="ClpP/crotonase-like_dom_sf"/>
</dbReference>
<dbReference type="RefSeq" id="WP_149352064.1">
    <property type="nucleotide sequence ID" value="NZ_VTRV01000027.1"/>
</dbReference>
<dbReference type="Pfam" id="PF11918">
    <property type="entry name" value="Peptidase_S41_N"/>
    <property type="match status" value="1"/>
</dbReference>
<accession>A0A5D8Z7W9</accession>
<dbReference type="InterPro" id="IPR005151">
    <property type="entry name" value="Tail-specific_protease"/>
</dbReference>
<sequence length="365" mass="39562">MNNRNSLTLAVLFAVSQSPAFAQEHPPVPVDAGTQHAVVAELARQLQSNYVFPDVATKIAKSLRAKDASGGYAGATDAETFAKALGNDLRSAGQDLHFQVNYEPEFGQHAQDSHAVPSHEEAERMRKDVANYGYGIETVRRLPGNVGYMDVRGFPPAEFVGDAVTSAMKLLTGTDALILDLRRNGGGEPDGVAHLLSHFFAVGDLRHLNDIYNRPDNTTRQYWTNPTVTVRYDKPIYVLTSKRTFSGGEEAAYDLQTQKRATLVGEVTGGGANPGEGYSLSHGFVAFIPNGRSINPITHINWEHTGVTPDIAVPAADAQKVAHAAILKTLLAASKDPDEKAELQELITQVEADRLPAPVYVPRQR</sequence>
<evidence type="ECO:0000256" key="1">
    <source>
        <dbReference type="SAM" id="SignalP"/>
    </source>
</evidence>
<protein>
    <submittedName>
        <fullName evidence="3">S41 family peptidase</fullName>
    </submittedName>
</protein>
<dbReference type="SMART" id="SM00245">
    <property type="entry name" value="TSPc"/>
    <property type="match status" value="1"/>
</dbReference>
<dbReference type="PANTHER" id="PTHR11261">
    <property type="entry name" value="INTERPHOTORECEPTOR RETINOID-BINDING PROTEIN"/>
    <property type="match status" value="1"/>
</dbReference>
<dbReference type="GO" id="GO:0008236">
    <property type="term" value="F:serine-type peptidase activity"/>
    <property type="evidence" value="ECO:0007669"/>
    <property type="project" value="InterPro"/>
</dbReference>
<dbReference type="PANTHER" id="PTHR11261:SF3">
    <property type="entry name" value="RETINOL-BINDING PROTEIN 3"/>
    <property type="match status" value="1"/>
</dbReference>
<feature type="domain" description="Tail specific protease" evidence="2">
    <location>
        <begin position="118"/>
        <end position="314"/>
    </location>
</feature>
<reference evidence="3 4" key="1">
    <citation type="submission" date="2019-08" db="EMBL/GenBank/DDBJ databases">
        <title>Draft genome sequence of Lysobacter sp. UKS-15.</title>
        <authorList>
            <person name="Im W.-T."/>
        </authorList>
    </citation>
    <scope>NUCLEOTIDE SEQUENCE [LARGE SCALE GENOMIC DNA]</scope>
    <source>
        <strain evidence="3 4">UKS-15</strain>
    </source>
</reference>
<proteinExistence type="predicted"/>
<keyword evidence="4" id="KW-1185">Reference proteome</keyword>
<comment type="caution">
    <text evidence="3">The sequence shown here is derived from an EMBL/GenBank/DDBJ whole genome shotgun (WGS) entry which is preliminary data.</text>
</comment>
<dbReference type="Pfam" id="PF03572">
    <property type="entry name" value="Peptidase_S41"/>
    <property type="match status" value="1"/>
</dbReference>
<dbReference type="OrthoDB" id="9758793at2"/>
<evidence type="ECO:0000313" key="4">
    <source>
        <dbReference type="Proteomes" id="UP000323164"/>
    </source>
</evidence>
<keyword evidence="1" id="KW-0732">Signal</keyword>
<dbReference type="Proteomes" id="UP000323164">
    <property type="component" value="Unassembled WGS sequence"/>
</dbReference>
<dbReference type="EMBL" id="VTRV01000027">
    <property type="protein sequence ID" value="TZF90767.1"/>
    <property type="molecule type" value="Genomic_DNA"/>
</dbReference>
<dbReference type="Gene3D" id="3.90.226.10">
    <property type="entry name" value="2-enoyl-CoA Hydratase, Chain A, domain 1"/>
    <property type="match status" value="1"/>
</dbReference>
<dbReference type="AlphaFoldDB" id="A0A5D8Z7W9"/>
<feature type="chain" id="PRO_5022750341" evidence="1">
    <location>
        <begin position="23"/>
        <end position="365"/>
    </location>
</feature>